<feature type="transmembrane region" description="Helical" evidence="5">
    <location>
        <begin position="57"/>
        <end position="78"/>
    </location>
</feature>
<dbReference type="Gene3D" id="3.40.50.1000">
    <property type="entry name" value="HAD superfamily/HAD-like"/>
    <property type="match status" value="2"/>
</dbReference>
<reference evidence="7" key="2">
    <citation type="submission" date="2018-08" db="UniProtKB">
        <authorList>
            <consortium name="EnsemblPlants"/>
        </authorList>
    </citation>
    <scope>IDENTIFICATION</scope>
    <source>
        <strain evidence="7">Yugu1</strain>
    </source>
</reference>
<evidence type="ECO:0000313" key="8">
    <source>
        <dbReference type="Proteomes" id="UP000004995"/>
    </source>
</evidence>
<dbReference type="InterPro" id="IPR023214">
    <property type="entry name" value="HAD_sf"/>
</dbReference>
<dbReference type="InterPro" id="IPR036412">
    <property type="entry name" value="HAD-like_sf"/>
</dbReference>
<dbReference type="GO" id="GO:0051453">
    <property type="term" value="P:regulation of intracellular pH"/>
    <property type="evidence" value="ECO:0000318"/>
    <property type="project" value="GO_Central"/>
</dbReference>
<evidence type="ECO:0000256" key="2">
    <source>
        <dbReference type="ARBA" id="ARBA00022692"/>
    </source>
</evidence>
<dbReference type="SUPFAM" id="SSF56784">
    <property type="entry name" value="HAD-like"/>
    <property type="match status" value="1"/>
</dbReference>
<dbReference type="HOGENOM" id="CLU_011314_0_0_1"/>
<feature type="transmembrane region" description="Helical" evidence="5">
    <location>
        <begin position="510"/>
        <end position="528"/>
    </location>
</feature>
<evidence type="ECO:0000256" key="1">
    <source>
        <dbReference type="ARBA" id="ARBA00004141"/>
    </source>
</evidence>
<evidence type="ECO:0000256" key="5">
    <source>
        <dbReference type="SAM" id="Phobius"/>
    </source>
</evidence>
<dbReference type="GO" id="GO:0008553">
    <property type="term" value="F:P-type proton-exporting transporter activity"/>
    <property type="evidence" value="ECO:0000318"/>
    <property type="project" value="GO_Central"/>
</dbReference>
<dbReference type="OMA" id="REICQMM"/>
<feature type="transmembrane region" description="Helical" evidence="5">
    <location>
        <begin position="470"/>
        <end position="489"/>
    </location>
</feature>
<reference evidence="8" key="1">
    <citation type="journal article" date="2012" name="Nat. Biotechnol.">
        <title>Reference genome sequence of the model plant Setaria.</title>
        <authorList>
            <person name="Bennetzen J.L."/>
            <person name="Schmutz J."/>
            <person name="Wang H."/>
            <person name="Percifield R."/>
            <person name="Hawkins J."/>
            <person name="Pontaroli A.C."/>
            <person name="Estep M."/>
            <person name="Feng L."/>
            <person name="Vaughn J.N."/>
            <person name="Grimwood J."/>
            <person name="Jenkins J."/>
            <person name="Barry K."/>
            <person name="Lindquist E."/>
            <person name="Hellsten U."/>
            <person name="Deshpande S."/>
            <person name="Wang X."/>
            <person name="Wu X."/>
            <person name="Mitros T."/>
            <person name="Triplett J."/>
            <person name="Yang X."/>
            <person name="Ye C.Y."/>
            <person name="Mauro-Herrera M."/>
            <person name="Wang L."/>
            <person name="Li P."/>
            <person name="Sharma M."/>
            <person name="Sharma R."/>
            <person name="Ronald P.C."/>
            <person name="Panaud O."/>
            <person name="Kellogg E.A."/>
            <person name="Brutnell T.P."/>
            <person name="Doust A.N."/>
            <person name="Tuskan G.A."/>
            <person name="Rokhsar D."/>
            <person name="Devos K.M."/>
        </authorList>
    </citation>
    <scope>NUCLEOTIDE SEQUENCE [LARGE SCALE GENOMIC DNA]</scope>
    <source>
        <strain evidence="8">cv. Yugu1</strain>
    </source>
</reference>
<dbReference type="InterPro" id="IPR023299">
    <property type="entry name" value="ATPase_P-typ_cyto_dom_N"/>
</dbReference>
<dbReference type="Gene3D" id="3.40.1110.10">
    <property type="entry name" value="Calcium-transporting ATPase, cytoplasmic domain N"/>
    <property type="match status" value="2"/>
</dbReference>
<keyword evidence="4 5" id="KW-0472">Membrane</keyword>
<feature type="transmembrane region" description="Helical" evidence="5">
    <location>
        <begin position="236"/>
        <end position="255"/>
    </location>
</feature>
<evidence type="ECO:0000259" key="6">
    <source>
        <dbReference type="Pfam" id="PF00122"/>
    </source>
</evidence>
<dbReference type="eggNOG" id="KOG0205">
    <property type="taxonomic scope" value="Eukaryota"/>
</dbReference>
<dbReference type="EMBL" id="AGNK02006159">
    <property type="status" value="NOT_ANNOTATED_CDS"/>
    <property type="molecule type" value="Genomic_DNA"/>
</dbReference>
<evidence type="ECO:0000256" key="3">
    <source>
        <dbReference type="ARBA" id="ARBA00022989"/>
    </source>
</evidence>
<dbReference type="InterPro" id="IPR023298">
    <property type="entry name" value="ATPase_P-typ_TM_dom_sf"/>
</dbReference>
<dbReference type="GO" id="GO:0005886">
    <property type="term" value="C:plasma membrane"/>
    <property type="evidence" value="ECO:0000318"/>
    <property type="project" value="GO_Central"/>
</dbReference>
<feature type="transmembrane region" description="Helical" evidence="5">
    <location>
        <begin position="614"/>
        <end position="636"/>
    </location>
</feature>
<feature type="domain" description="P-type ATPase A" evidence="6">
    <location>
        <begin position="90"/>
        <end position="133"/>
    </location>
</feature>
<dbReference type="STRING" id="4555.K4A6M7"/>
<dbReference type="InterPro" id="IPR008250">
    <property type="entry name" value="ATPase_P-typ_transduc_dom_A_sf"/>
</dbReference>
<keyword evidence="2 5" id="KW-0812">Transmembrane</keyword>
<dbReference type="Gene3D" id="1.20.1110.10">
    <property type="entry name" value="Calcium-transporting ATPase, transmembrane domain"/>
    <property type="match status" value="2"/>
</dbReference>
<dbReference type="Pfam" id="PF00122">
    <property type="entry name" value="E1-E2_ATPase"/>
    <property type="match status" value="1"/>
</dbReference>
<comment type="subcellular location">
    <subcellularLocation>
        <location evidence="1">Membrane</location>
        <topology evidence="1">Multi-pass membrane protein</topology>
    </subcellularLocation>
</comment>
<feature type="transmembrane region" description="Helical" evidence="5">
    <location>
        <begin position="28"/>
        <end position="51"/>
    </location>
</feature>
<dbReference type="InParanoid" id="K4A6M7"/>
<dbReference type="GO" id="GO:0000166">
    <property type="term" value="F:nucleotide binding"/>
    <property type="evidence" value="ECO:0007669"/>
    <property type="project" value="InterPro"/>
</dbReference>
<dbReference type="EnsemblPlants" id="KQK93046">
    <property type="protein sequence ID" value="KQK93046"/>
    <property type="gene ID" value="SETIT_034532mg"/>
</dbReference>
<evidence type="ECO:0000313" key="7">
    <source>
        <dbReference type="EnsemblPlants" id="KQK93046"/>
    </source>
</evidence>
<keyword evidence="8" id="KW-1185">Reference proteome</keyword>
<dbReference type="SUPFAM" id="SSF81653">
    <property type="entry name" value="Calcium ATPase, transduction domain A"/>
    <property type="match status" value="1"/>
</dbReference>
<accession>K4A6M7</accession>
<name>K4A6M7_SETIT</name>
<dbReference type="SUPFAM" id="SSF81665">
    <property type="entry name" value="Calcium ATPase, transmembrane domain M"/>
    <property type="match status" value="1"/>
</dbReference>
<feature type="transmembrane region" description="Helical" evidence="5">
    <location>
        <begin position="648"/>
        <end position="670"/>
    </location>
</feature>
<dbReference type="Proteomes" id="UP000004995">
    <property type="component" value="Unassembled WGS sequence"/>
</dbReference>
<protein>
    <recommendedName>
        <fullName evidence="6">P-type ATPase A domain-containing protein</fullName>
    </recommendedName>
</protein>
<feature type="transmembrane region" description="Helical" evidence="5">
    <location>
        <begin position="198"/>
        <end position="224"/>
    </location>
</feature>
<proteinExistence type="predicted"/>
<feature type="transmembrane region" description="Helical" evidence="5">
    <location>
        <begin position="154"/>
        <end position="178"/>
    </location>
</feature>
<sequence length="680" mass="75679">MLQKFLSGLFSLWGWDHVFPKYNNMVRIILNSMSWVTVLITVASLTVTSAGQRSCQLAIIIFILATSLTACFTAKLVLKYAKAPLEAKAHAPRAKVLRDGRWRDVHAANLVPGDIIFLKVGDIVPANARVLRFEKIDTMTCWAKRSVDCAHGFLIYYAWTVSCGQGTAVVIATGHGIPRSTLRLYPQRYARPGQLKEGVMVAGCFCVSLLLVGTIAEMVFSFLFRKQNRKGMLHNNHFMLLIGGIPMAMPAVLYLALALGSLRLCFLGIASLGTVAVEDLASMDVILFNMTGTLTCNKPCFARDKIELFADGVNKDRAIILAARASRSQHELYIEPFDAAIISLLDDPEQAWSGIQVLENHARFFVALKLMFLTTYIDDGNGSKCCVFKGDPAKASRHSCWEFIGLLPYRDDLRRDSAEAVESLIDLGLDIRVLTESPLSTTKQIYTVSSTVHLFGVRIIFHFWNFDMSSILALVIASCNYFTSLAMLLERVELNKSPDRWRVQKSIASGAAFGSYIVLSTAIFYRVARTADSFSCKFKGKSLMGTDEEIGAALFLQMSIVNQAIALFVHSDDCCLIRCPGPFVTFAFFASQMVATHKAVYGDLNFALAKGVGYFRAGLIWLYNLVLLLTLVLICRKWRHSKMTSEKLLAICMRSAILHIVLLWFSYVILDVRVQQPVFS</sequence>
<dbReference type="PANTHER" id="PTHR42861">
    <property type="entry name" value="CALCIUM-TRANSPORTING ATPASE"/>
    <property type="match status" value="1"/>
</dbReference>
<dbReference type="Gene3D" id="2.70.150.10">
    <property type="entry name" value="Calcium-transporting ATPase, cytoplasmic transduction domain A"/>
    <property type="match status" value="1"/>
</dbReference>
<dbReference type="GO" id="GO:1902600">
    <property type="term" value="P:proton transmembrane transport"/>
    <property type="evidence" value="ECO:0000318"/>
    <property type="project" value="GO_Central"/>
</dbReference>
<dbReference type="InterPro" id="IPR059000">
    <property type="entry name" value="ATPase_P-type_domA"/>
</dbReference>
<dbReference type="Gramene" id="KQK93046">
    <property type="protein sequence ID" value="KQK93046"/>
    <property type="gene ID" value="SETIT_034532mg"/>
</dbReference>
<keyword evidence="3 5" id="KW-1133">Transmembrane helix</keyword>
<organism evidence="7 8">
    <name type="scientific">Setaria italica</name>
    <name type="common">Foxtail millet</name>
    <name type="synonym">Panicum italicum</name>
    <dbReference type="NCBI Taxonomy" id="4555"/>
    <lineage>
        <taxon>Eukaryota</taxon>
        <taxon>Viridiplantae</taxon>
        <taxon>Streptophyta</taxon>
        <taxon>Embryophyta</taxon>
        <taxon>Tracheophyta</taxon>
        <taxon>Spermatophyta</taxon>
        <taxon>Magnoliopsida</taxon>
        <taxon>Liliopsida</taxon>
        <taxon>Poales</taxon>
        <taxon>Poaceae</taxon>
        <taxon>PACMAD clade</taxon>
        <taxon>Panicoideae</taxon>
        <taxon>Panicodae</taxon>
        <taxon>Paniceae</taxon>
        <taxon>Cenchrinae</taxon>
        <taxon>Setaria</taxon>
    </lineage>
</organism>
<dbReference type="FunFam" id="2.70.150.10:FF:000059">
    <property type="entry name" value="ATPase 2 plasma membrane-type"/>
    <property type="match status" value="1"/>
</dbReference>
<evidence type="ECO:0000256" key="4">
    <source>
        <dbReference type="ARBA" id="ARBA00023136"/>
    </source>
</evidence>
<dbReference type="AlphaFoldDB" id="K4A6M7"/>